<evidence type="ECO:0000313" key="1">
    <source>
        <dbReference type="EMBL" id="KAJ7334764.1"/>
    </source>
</evidence>
<comment type="caution">
    <text evidence="1">The sequence shown here is derived from an EMBL/GenBank/DDBJ whole genome shotgun (WGS) entry which is preliminary data.</text>
</comment>
<protein>
    <submittedName>
        <fullName evidence="1">Uncharacterized protein</fullName>
    </submittedName>
</protein>
<organism evidence="1 2">
    <name type="scientific">Mycena albidolilacea</name>
    <dbReference type="NCBI Taxonomy" id="1033008"/>
    <lineage>
        <taxon>Eukaryota</taxon>
        <taxon>Fungi</taxon>
        <taxon>Dikarya</taxon>
        <taxon>Basidiomycota</taxon>
        <taxon>Agaricomycotina</taxon>
        <taxon>Agaricomycetes</taxon>
        <taxon>Agaricomycetidae</taxon>
        <taxon>Agaricales</taxon>
        <taxon>Marasmiineae</taxon>
        <taxon>Mycenaceae</taxon>
        <taxon>Mycena</taxon>
    </lineage>
</organism>
<reference evidence="1" key="1">
    <citation type="submission" date="2023-03" db="EMBL/GenBank/DDBJ databases">
        <title>Massive genome expansion in bonnet fungi (Mycena s.s.) driven by repeated elements and novel gene families across ecological guilds.</title>
        <authorList>
            <consortium name="Lawrence Berkeley National Laboratory"/>
            <person name="Harder C.B."/>
            <person name="Miyauchi S."/>
            <person name="Viragh M."/>
            <person name="Kuo A."/>
            <person name="Thoen E."/>
            <person name="Andreopoulos B."/>
            <person name="Lu D."/>
            <person name="Skrede I."/>
            <person name="Drula E."/>
            <person name="Henrissat B."/>
            <person name="Morin E."/>
            <person name="Kohler A."/>
            <person name="Barry K."/>
            <person name="LaButti K."/>
            <person name="Morin E."/>
            <person name="Salamov A."/>
            <person name="Lipzen A."/>
            <person name="Mereny Z."/>
            <person name="Hegedus B."/>
            <person name="Baldrian P."/>
            <person name="Stursova M."/>
            <person name="Weitz H."/>
            <person name="Taylor A."/>
            <person name="Grigoriev I.V."/>
            <person name="Nagy L.G."/>
            <person name="Martin F."/>
            <person name="Kauserud H."/>
        </authorList>
    </citation>
    <scope>NUCLEOTIDE SEQUENCE</scope>
    <source>
        <strain evidence="1">CBHHK002</strain>
    </source>
</reference>
<proteinExistence type="predicted"/>
<gene>
    <name evidence="1" type="ORF">DFH08DRAFT_965515</name>
</gene>
<dbReference type="AlphaFoldDB" id="A0AAD6ZQT4"/>
<accession>A0AAD6ZQT4</accession>
<dbReference type="Proteomes" id="UP001218218">
    <property type="component" value="Unassembled WGS sequence"/>
</dbReference>
<keyword evidence="2" id="KW-1185">Reference proteome</keyword>
<name>A0AAD6ZQT4_9AGAR</name>
<dbReference type="EMBL" id="JARIHO010000032">
    <property type="protein sequence ID" value="KAJ7334764.1"/>
    <property type="molecule type" value="Genomic_DNA"/>
</dbReference>
<evidence type="ECO:0000313" key="2">
    <source>
        <dbReference type="Proteomes" id="UP001218218"/>
    </source>
</evidence>
<sequence>MFNFLAHTDPCATVDLLAPVQAPATTHSWRAPFGTAPFADTLAILPKPTQLLFHSIVYRPPPILAMLCRPPHTARTPKTSLQLLAPPEPTACQAHPGCKIEANEWHPHVLALDHICWSSPYARARQRHLLAVLPTSEFNKAYTTVIGGRTQDPRELHCRPTLFPSILRYPPHI</sequence>